<dbReference type="Proteomes" id="UP000001514">
    <property type="component" value="Unassembled WGS sequence"/>
</dbReference>
<evidence type="ECO:0000256" key="4">
    <source>
        <dbReference type="ARBA" id="ARBA00022679"/>
    </source>
</evidence>
<dbReference type="EC" id="2.7.11.1" evidence="2"/>
<dbReference type="Gene3D" id="1.10.510.10">
    <property type="entry name" value="Transferase(Phosphotransferase) domain 1"/>
    <property type="match status" value="1"/>
</dbReference>
<dbReference type="CDD" id="cd13999">
    <property type="entry name" value="STKc_MAP3K-like"/>
    <property type="match status" value="1"/>
</dbReference>
<dbReference type="KEGG" id="smo:SELMODRAFT_20996"/>
<evidence type="ECO:0000259" key="11">
    <source>
        <dbReference type="PROSITE" id="PS51671"/>
    </source>
</evidence>
<dbReference type="GO" id="GO:0004674">
    <property type="term" value="F:protein serine/threonine kinase activity"/>
    <property type="evidence" value="ECO:0000318"/>
    <property type="project" value="GO_Central"/>
</dbReference>
<keyword evidence="7" id="KW-0067">ATP-binding</keyword>
<organism evidence="13">
    <name type="scientific">Selaginella moellendorffii</name>
    <name type="common">Spikemoss</name>
    <dbReference type="NCBI Taxonomy" id="88036"/>
    <lineage>
        <taxon>Eukaryota</taxon>
        <taxon>Viridiplantae</taxon>
        <taxon>Streptophyta</taxon>
        <taxon>Embryophyta</taxon>
        <taxon>Tracheophyta</taxon>
        <taxon>Lycopodiopsida</taxon>
        <taxon>Selaginellales</taxon>
        <taxon>Selaginellaceae</taxon>
        <taxon>Selaginella</taxon>
    </lineage>
</organism>
<dbReference type="PANTHER" id="PTHR44329:SF128">
    <property type="entry name" value="SERINE_THREONINE-PROTEIN KINASE STY46"/>
    <property type="match status" value="1"/>
</dbReference>
<dbReference type="FunFam" id="3.30.200.20:FF:000060">
    <property type="entry name" value="Serine/threonine-protein kinase isoform 1"/>
    <property type="match status" value="1"/>
</dbReference>
<dbReference type="PROSITE" id="PS51671">
    <property type="entry name" value="ACT"/>
    <property type="match status" value="1"/>
</dbReference>
<dbReference type="EMBL" id="GL377571">
    <property type="protein sequence ID" value="EFJ33212.1"/>
    <property type="molecule type" value="Genomic_DNA"/>
</dbReference>
<dbReference type="Pfam" id="PF07714">
    <property type="entry name" value="PK_Tyr_Ser-Thr"/>
    <property type="match status" value="1"/>
</dbReference>
<keyword evidence="3" id="KW-0723">Serine/threonine-protein kinase</keyword>
<dbReference type="InterPro" id="IPR002912">
    <property type="entry name" value="ACT_dom"/>
</dbReference>
<dbReference type="PROSITE" id="PS50011">
    <property type="entry name" value="PROTEIN_KINASE_DOM"/>
    <property type="match status" value="1"/>
</dbReference>
<reference evidence="12 13" key="1">
    <citation type="journal article" date="2011" name="Science">
        <title>The Selaginella genome identifies genetic changes associated with the evolution of vascular plants.</title>
        <authorList>
            <person name="Banks J.A."/>
            <person name="Nishiyama T."/>
            <person name="Hasebe M."/>
            <person name="Bowman J.L."/>
            <person name="Gribskov M."/>
            <person name="dePamphilis C."/>
            <person name="Albert V.A."/>
            <person name="Aono N."/>
            <person name="Aoyama T."/>
            <person name="Ambrose B.A."/>
            <person name="Ashton N.W."/>
            <person name="Axtell M.J."/>
            <person name="Barker E."/>
            <person name="Barker M.S."/>
            <person name="Bennetzen J.L."/>
            <person name="Bonawitz N.D."/>
            <person name="Chapple C."/>
            <person name="Cheng C."/>
            <person name="Correa L.G."/>
            <person name="Dacre M."/>
            <person name="DeBarry J."/>
            <person name="Dreyer I."/>
            <person name="Elias M."/>
            <person name="Engstrom E.M."/>
            <person name="Estelle M."/>
            <person name="Feng L."/>
            <person name="Finet C."/>
            <person name="Floyd S.K."/>
            <person name="Frommer W.B."/>
            <person name="Fujita T."/>
            <person name="Gramzow L."/>
            <person name="Gutensohn M."/>
            <person name="Harholt J."/>
            <person name="Hattori M."/>
            <person name="Heyl A."/>
            <person name="Hirai T."/>
            <person name="Hiwatashi Y."/>
            <person name="Ishikawa M."/>
            <person name="Iwata M."/>
            <person name="Karol K.G."/>
            <person name="Koehler B."/>
            <person name="Kolukisaoglu U."/>
            <person name="Kubo M."/>
            <person name="Kurata T."/>
            <person name="Lalonde S."/>
            <person name="Li K."/>
            <person name="Li Y."/>
            <person name="Litt A."/>
            <person name="Lyons E."/>
            <person name="Manning G."/>
            <person name="Maruyama T."/>
            <person name="Michael T.P."/>
            <person name="Mikami K."/>
            <person name="Miyazaki S."/>
            <person name="Morinaga S."/>
            <person name="Murata T."/>
            <person name="Mueller-Roeber B."/>
            <person name="Nelson D.R."/>
            <person name="Obara M."/>
            <person name="Oguri Y."/>
            <person name="Olmstead R.G."/>
            <person name="Onodera N."/>
            <person name="Petersen B.L."/>
            <person name="Pils B."/>
            <person name="Prigge M."/>
            <person name="Rensing S.A."/>
            <person name="Riano-Pachon D.M."/>
            <person name="Roberts A.W."/>
            <person name="Sato Y."/>
            <person name="Scheller H.V."/>
            <person name="Schulz B."/>
            <person name="Schulz C."/>
            <person name="Shakirov E.V."/>
            <person name="Shibagaki N."/>
            <person name="Shinohara N."/>
            <person name="Shippen D.E."/>
            <person name="Soerensen I."/>
            <person name="Sotooka R."/>
            <person name="Sugimoto N."/>
            <person name="Sugita M."/>
            <person name="Sumikawa N."/>
            <person name="Tanurdzic M."/>
            <person name="Theissen G."/>
            <person name="Ulvskov P."/>
            <person name="Wakazuki S."/>
            <person name="Weng J.K."/>
            <person name="Willats W.W."/>
            <person name="Wipf D."/>
            <person name="Wolf P.G."/>
            <person name="Yang L."/>
            <person name="Zimmer A.D."/>
            <person name="Zhu Q."/>
            <person name="Mitros T."/>
            <person name="Hellsten U."/>
            <person name="Loque D."/>
            <person name="Otillar R."/>
            <person name="Salamov A."/>
            <person name="Schmutz J."/>
            <person name="Shapiro H."/>
            <person name="Lindquist E."/>
            <person name="Lucas S."/>
            <person name="Rokhsar D."/>
            <person name="Grigoriev I.V."/>
        </authorList>
    </citation>
    <scope>NUCLEOTIDE SEQUENCE [LARGE SCALE GENOMIC DNA]</scope>
</reference>
<accession>D8R337</accession>
<keyword evidence="4" id="KW-0808">Transferase</keyword>
<feature type="non-terminal residue" evidence="12">
    <location>
        <position position="1"/>
    </location>
</feature>
<proteinExistence type="inferred from homology"/>
<dbReference type="SUPFAM" id="SSF56112">
    <property type="entry name" value="Protein kinase-like (PK-like)"/>
    <property type="match status" value="1"/>
</dbReference>
<comment type="catalytic activity">
    <reaction evidence="9">
        <text>L-seryl-[protein] + ATP = O-phospho-L-seryl-[protein] + ADP + H(+)</text>
        <dbReference type="Rhea" id="RHEA:17989"/>
        <dbReference type="Rhea" id="RHEA-COMP:9863"/>
        <dbReference type="Rhea" id="RHEA-COMP:11604"/>
        <dbReference type="ChEBI" id="CHEBI:15378"/>
        <dbReference type="ChEBI" id="CHEBI:29999"/>
        <dbReference type="ChEBI" id="CHEBI:30616"/>
        <dbReference type="ChEBI" id="CHEBI:83421"/>
        <dbReference type="ChEBI" id="CHEBI:456216"/>
        <dbReference type="EC" id="2.7.11.1"/>
    </reaction>
</comment>
<evidence type="ECO:0000256" key="2">
    <source>
        <dbReference type="ARBA" id="ARBA00012513"/>
    </source>
</evidence>
<dbReference type="InParanoid" id="D8R337"/>
<dbReference type="InterPro" id="IPR011009">
    <property type="entry name" value="Kinase-like_dom_sf"/>
</dbReference>
<dbReference type="InterPro" id="IPR045865">
    <property type="entry name" value="ACT-like_dom_sf"/>
</dbReference>
<dbReference type="SUPFAM" id="SSF55021">
    <property type="entry name" value="ACT-like"/>
    <property type="match status" value="1"/>
</dbReference>
<evidence type="ECO:0000313" key="12">
    <source>
        <dbReference type="EMBL" id="EFJ33212.1"/>
    </source>
</evidence>
<evidence type="ECO:0000313" key="13">
    <source>
        <dbReference type="Proteomes" id="UP000001514"/>
    </source>
</evidence>
<evidence type="ECO:0000256" key="8">
    <source>
        <dbReference type="ARBA" id="ARBA00047899"/>
    </source>
</evidence>
<dbReference type="HOGENOM" id="CLU_000288_7_28_1"/>
<comment type="similarity">
    <text evidence="1">Belongs to the protein kinase superfamily. TKL Ser/Thr protein kinase family. RAF subfamily.</text>
</comment>
<dbReference type="GO" id="GO:0005524">
    <property type="term" value="F:ATP binding"/>
    <property type="evidence" value="ECO:0007669"/>
    <property type="project" value="UniProtKB-KW"/>
</dbReference>
<keyword evidence="5" id="KW-0547">Nucleotide-binding</keyword>
<dbReference type="InterPro" id="IPR000719">
    <property type="entry name" value="Prot_kinase_dom"/>
</dbReference>
<evidence type="ECO:0000259" key="10">
    <source>
        <dbReference type="PROSITE" id="PS50011"/>
    </source>
</evidence>
<dbReference type="PRINTS" id="PR00109">
    <property type="entry name" value="TYRKINASE"/>
</dbReference>
<dbReference type="AlphaFoldDB" id="D8R337"/>
<evidence type="ECO:0000256" key="3">
    <source>
        <dbReference type="ARBA" id="ARBA00022527"/>
    </source>
</evidence>
<evidence type="ECO:0000256" key="9">
    <source>
        <dbReference type="ARBA" id="ARBA00048679"/>
    </source>
</evidence>
<dbReference type="eggNOG" id="KOG0192">
    <property type="taxonomic scope" value="Eukaryota"/>
</dbReference>
<feature type="non-terminal residue" evidence="12">
    <location>
        <position position="530"/>
    </location>
</feature>
<sequence length="530" mass="59639">QHRNTKQEVLTEILQRLVEEGHEEASEPGFADELRAHFARLPTRYASDVRKDRAQVVLIHKKMLEEAENPKNLPVLYVRAVSVRIACLPDASSMNSSPADSPSYSPSHSPPAFEGRLFTPTSSMCSTYVNTIRISIVDAIETLHCSPRIGDMQMHEVTFSTVDKPKLLSKLSTILADVNLHVWEAHIFSTIDGYSLDVFVVYGWHTENIKDLEQALRNSVACMEEGVWLRSSPSTSPSVSPSSSPDSIIAPQAGTNGWKIPLDAPDDWEIDSSQLKRIKKILPSSNGDIYRGTFCGQDVAIKVIKPETWTEHLQEFVHEIAIMRKVRHKNIVQFIGACTTPPDLCIVTEYMSGGTVHDYLQKQKGNLHLYVLLRIALDIAKGMDYLHQNNIIHRDLKASSLLMDENGVVKVADFGVARIQDQDGIMTAETGTYRWMAPEVLGHSHYDQKADVFSFGVLLWELLTKKVPYELMTPFQVAVGVLQEELRPTIPQDAHPKFSQLLEWCWRTNPADRPDFSEITLVLKDIMSEV</sequence>
<dbReference type="InterPro" id="IPR051681">
    <property type="entry name" value="Ser/Thr_Kinases-Pseudokinases"/>
</dbReference>
<evidence type="ECO:0000256" key="7">
    <source>
        <dbReference type="ARBA" id="ARBA00022840"/>
    </source>
</evidence>
<dbReference type="GO" id="GO:0007165">
    <property type="term" value="P:signal transduction"/>
    <property type="evidence" value="ECO:0000318"/>
    <property type="project" value="GO_Central"/>
</dbReference>
<evidence type="ECO:0000256" key="6">
    <source>
        <dbReference type="ARBA" id="ARBA00022777"/>
    </source>
</evidence>
<protein>
    <recommendedName>
        <fullName evidence="2">non-specific serine/threonine protein kinase</fullName>
        <ecNumber evidence="2">2.7.11.1</ecNumber>
    </recommendedName>
</protein>
<comment type="catalytic activity">
    <reaction evidence="8">
        <text>L-threonyl-[protein] + ATP = O-phospho-L-threonyl-[protein] + ADP + H(+)</text>
        <dbReference type="Rhea" id="RHEA:46608"/>
        <dbReference type="Rhea" id="RHEA-COMP:11060"/>
        <dbReference type="Rhea" id="RHEA-COMP:11605"/>
        <dbReference type="ChEBI" id="CHEBI:15378"/>
        <dbReference type="ChEBI" id="CHEBI:30013"/>
        <dbReference type="ChEBI" id="CHEBI:30616"/>
        <dbReference type="ChEBI" id="CHEBI:61977"/>
        <dbReference type="ChEBI" id="CHEBI:456216"/>
        <dbReference type="EC" id="2.7.11.1"/>
    </reaction>
</comment>
<evidence type="ECO:0000256" key="5">
    <source>
        <dbReference type="ARBA" id="ARBA00022741"/>
    </source>
</evidence>
<dbReference type="InterPro" id="IPR001245">
    <property type="entry name" value="Ser-Thr/Tyr_kinase_cat_dom"/>
</dbReference>
<keyword evidence="13" id="KW-1185">Reference proteome</keyword>
<dbReference type="PANTHER" id="PTHR44329">
    <property type="entry name" value="SERINE/THREONINE-PROTEIN KINASE TNNI3K-RELATED"/>
    <property type="match status" value="1"/>
</dbReference>
<keyword evidence="6" id="KW-0418">Kinase</keyword>
<feature type="domain" description="Protein kinase" evidence="10">
    <location>
        <begin position="275"/>
        <end position="527"/>
    </location>
</feature>
<dbReference type="Gramene" id="EFJ33212">
    <property type="protein sequence ID" value="EFJ33212"/>
    <property type="gene ID" value="SELMODRAFT_20996"/>
</dbReference>
<name>D8R337_SELML</name>
<dbReference type="STRING" id="88036.D8R337"/>
<gene>
    <name evidence="12" type="ORF">SELMODRAFT_20996</name>
</gene>
<dbReference type="Gene3D" id="3.30.200.20">
    <property type="entry name" value="Phosphorylase Kinase, domain 1"/>
    <property type="match status" value="1"/>
</dbReference>
<feature type="domain" description="ACT" evidence="11">
    <location>
        <begin position="156"/>
        <end position="234"/>
    </location>
</feature>
<evidence type="ECO:0000256" key="1">
    <source>
        <dbReference type="ARBA" id="ARBA00010507"/>
    </source>
</evidence>